<keyword evidence="2" id="KW-1185">Reference proteome</keyword>
<accession>A0A5C5X599</accession>
<proteinExistence type="predicted"/>
<comment type="caution">
    <text evidence="1">The sequence shown here is derived from an EMBL/GenBank/DDBJ whole genome shotgun (WGS) entry which is preliminary data.</text>
</comment>
<reference evidence="1 2" key="1">
    <citation type="submission" date="2019-02" db="EMBL/GenBank/DDBJ databases">
        <title>Deep-cultivation of Planctomycetes and their phenomic and genomic characterization uncovers novel biology.</title>
        <authorList>
            <person name="Wiegand S."/>
            <person name="Jogler M."/>
            <person name="Boedeker C."/>
            <person name="Pinto D."/>
            <person name="Vollmers J."/>
            <person name="Rivas-Marin E."/>
            <person name="Kohn T."/>
            <person name="Peeters S.H."/>
            <person name="Heuer A."/>
            <person name="Rast P."/>
            <person name="Oberbeckmann S."/>
            <person name="Bunk B."/>
            <person name="Jeske O."/>
            <person name="Meyerdierks A."/>
            <person name="Storesund J.E."/>
            <person name="Kallscheuer N."/>
            <person name="Luecker S."/>
            <person name="Lage O.M."/>
            <person name="Pohl T."/>
            <person name="Merkel B.J."/>
            <person name="Hornburger P."/>
            <person name="Mueller R.-W."/>
            <person name="Bruemmer F."/>
            <person name="Labrenz M."/>
            <person name="Spormann A.M."/>
            <person name="Op Den Camp H."/>
            <person name="Overmann J."/>
            <person name="Amann R."/>
            <person name="Jetten M.S.M."/>
            <person name="Mascher T."/>
            <person name="Medema M.H."/>
            <person name="Devos D.P."/>
            <person name="Kaster A.-K."/>
            <person name="Ovreas L."/>
            <person name="Rohde M."/>
            <person name="Galperin M.Y."/>
            <person name="Jogler C."/>
        </authorList>
    </citation>
    <scope>NUCLEOTIDE SEQUENCE [LARGE SCALE GENOMIC DNA]</scope>
    <source>
        <strain evidence="1 2">KOR42</strain>
    </source>
</reference>
<gene>
    <name evidence="1" type="ORF">KOR42_05500</name>
</gene>
<dbReference type="AlphaFoldDB" id="A0A5C5X599"/>
<evidence type="ECO:0000313" key="2">
    <source>
        <dbReference type="Proteomes" id="UP000317243"/>
    </source>
</evidence>
<protein>
    <submittedName>
        <fullName evidence="1">Uncharacterized protein</fullName>
    </submittedName>
</protein>
<sequence>MTIHIPSHRLAIGGTESKEGVKSQKIDVAVITLLIGLFDLRLGLFQVISVESFNIILPQFVGS</sequence>
<evidence type="ECO:0000313" key="1">
    <source>
        <dbReference type="EMBL" id="TWT57192.1"/>
    </source>
</evidence>
<name>A0A5C5X599_9PLAN</name>
<organism evidence="1 2">
    <name type="scientific">Thalassoglobus neptunius</name>
    <dbReference type="NCBI Taxonomy" id="1938619"/>
    <lineage>
        <taxon>Bacteria</taxon>
        <taxon>Pseudomonadati</taxon>
        <taxon>Planctomycetota</taxon>
        <taxon>Planctomycetia</taxon>
        <taxon>Planctomycetales</taxon>
        <taxon>Planctomycetaceae</taxon>
        <taxon>Thalassoglobus</taxon>
    </lineage>
</organism>
<dbReference type="Proteomes" id="UP000317243">
    <property type="component" value="Unassembled WGS sequence"/>
</dbReference>
<dbReference type="EMBL" id="SIHI01000001">
    <property type="protein sequence ID" value="TWT57192.1"/>
    <property type="molecule type" value="Genomic_DNA"/>
</dbReference>